<dbReference type="InterPro" id="IPR010754">
    <property type="entry name" value="OPA3-like"/>
</dbReference>
<dbReference type="FunCoup" id="A0A286UUV3">
    <property type="interactions" value="237"/>
</dbReference>
<evidence type="ECO:0000313" key="4">
    <source>
        <dbReference type="EMBL" id="PAV23386.1"/>
    </source>
</evidence>
<keyword evidence="5" id="KW-1185">Reference proteome</keyword>
<keyword evidence="2 3" id="KW-0175">Coiled coil</keyword>
<dbReference type="PANTHER" id="PTHR12499:SF0">
    <property type="entry name" value="OPTIC ATROPHY 3 PROTEIN"/>
    <property type="match status" value="1"/>
</dbReference>
<dbReference type="Proteomes" id="UP000217199">
    <property type="component" value="Unassembled WGS sequence"/>
</dbReference>
<gene>
    <name evidence="4" type="ORF">PNOK_0045400</name>
</gene>
<dbReference type="AlphaFoldDB" id="A0A286UUV3"/>
<proteinExistence type="inferred from homology"/>
<evidence type="ECO:0000313" key="5">
    <source>
        <dbReference type="Proteomes" id="UP000217199"/>
    </source>
</evidence>
<organism evidence="4 5">
    <name type="scientific">Pyrrhoderma noxium</name>
    <dbReference type="NCBI Taxonomy" id="2282107"/>
    <lineage>
        <taxon>Eukaryota</taxon>
        <taxon>Fungi</taxon>
        <taxon>Dikarya</taxon>
        <taxon>Basidiomycota</taxon>
        <taxon>Agaricomycotina</taxon>
        <taxon>Agaricomycetes</taxon>
        <taxon>Hymenochaetales</taxon>
        <taxon>Hymenochaetaceae</taxon>
        <taxon>Pyrrhoderma</taxon>
    </lineage>
</organism>
<dbReference type="EMBL" id="NBII01000001">
    <property type="protein sequence ID" value="PAV23386.1"/>
    <property type="molecule type" value="Genomic_DNA"/>
</dbReference>
<dbReference type="OrthoDB" id="2129069at2759"/>
<protein>
    <submittedName>
        <fullName evidence="4">OPA3-domain-containing</fullName>
    </submittedName>
</protein>
<sequence>MATAKLATLAIRTIAKPIASTIKHQAKEHETFRRLCVQIAQSKHRTEVNLRTNLLGEPAKNIRPLSEARAIDSGADAIAEGFLFAVAAVLIIGESWRSSRSQSKRRDLVDDQIEDLSNRISELSKTVEDMQTQFNEQWQAERERNDELNKVLGRIVDVGLRGGWAELEDTPLRIPRVKAITDATEPLSEKPQ</sequence>
<dbReference type="Pfam" id="PF07047">
    <property type="entry name" value="OPA3"/>
    <property type="match status" value="1"/>
</dbReference>
<name>A0A286UUV3_9AGAM</name>
<accession>A0A286UUV3</accession>
<dbReference type="STRING" id="2282107.A0A286UUV3"/>
<comment type="caution">
    <text evidence="4">The sequence shown here is derived from an EMBL/GenBank/DDBJ whole genome shotgun (WGS) entry which is preliminary data.</text>
</comment>
<dbReference type="GO" id="GO:0019216">
    <property type="term" value="P:regulation of lipid metabolic process"/>
    <property type="evidence" value="ECO:0007669"/>
    <property type="project" value="TreeGrafter"/>
</dbReference>
<evidence type="ECO:0000256" key="2">
    <source>
        <dbReference type="ARBA" id="ARBA00023054"/>
    </source>
</evidence>
<feature type="coiled-coil region" evidence="3">
    <location>
        <begin position="106"/>
        <end position="133"/>
    </location>
</feature>
<dbReference type="InParanoid" id="A0A286UUV3"/>
<reference evidence="4 5" key="1">
    <citation type="journal article" date="2017" name="Mol. Ecol.">
        <title>Comparative and population genomic landscape of Phellinus noxius: A hypervariable fungus causing root rot in trees.</title>
        <authorList>
            <person name="Chung C.L."/>
            <person name="Lee T.J."/>
            <person name="Akiba M."/>
            <person name="Lee H.H."/>
            <person name="Kuo T.H."/>
            <person name="Liu D."/>
            <person name="Ke H.M."/>
            <person name="Yokoi T."/>
            <person name="Roa M.B."/>
            <person name="Lu M.J."/>
            <person name="Chang Y.Y."/>
            <person name="Ann P.J."/>
            <person name="Tsai J.N."/>
            <person name="Chen C.Y."/>
            <person name="Tzean S.S."/>
            <person name="Ota Y."/>
            <person name="Hattori T."/>
            <person name="Sahashi N."/>
            <person name="Liou R.F."/>
            <person name="Kikuchi T."/>
            <person name="Tsai I.J."/>
        </authorList>
    </citation>
    <scope>NUCLEOTIDE SEQUENCE [LARGE SCALE GENOMIC DNA]</scope>
    <source>
        <strain evidence="4 5">FFPRI411160</strain>
    </source>
</reference>
<comment type="similarity">
    <text evidence="1">Belongs to the OPA3 family.</text>
</comment>
<evidence type="ECO:0000256" key="1">
    <source>
        <dbReference type="ARBA" id="ARBA00007584"/>
    </source>
</evidence>
<evidence type="ECO:0000256" key="3">
    <source>
        <dbReference type="SAM" id="Coils"/>
    </source>
</evidence>
<dbReference type="PANTHER" id="PTHR12499">
    <property type="entry name" value="OPTIC ATROPHY 3 PROTEIN OPA3"/>
    <property type="match status" value="1"/>
</dbReference>
<dbReference type="GO" id="GO:0005739">
    <property type="term" value="C:mitochondrion"/>
    <property type="evidence" value="ECO:0007669"/>
    <property type="project" value="TreeGrafter"/>
</dbReference>